<accession>H2CJM8</accession>
<dbReference type="RefSeq" id="WP_002774632.1">
    <property type="nucleotide sequence ID" value="NZ_JH597773.1"/>
</dbReference>
<dbReference type="Proteomes" id="UP000005737">
    <property type="component" value="Unassembled WGS sequence"/>
</dbReference>
<organism evidence="1 2">
    <name type="scientific">Leptonema illini DSM 21528</name>
    <dbReference type="NCBI Taxonomy" id="929563"/>
    <lineage>
        <taxon>Bacteria</taxon>
        <taxon>Pseudomonadati</taxon>
        <taxon>Spirochaetota</taxon>
        <taxon>Spirochaetia</taxon>
        <taxon>Leptospirales</taxon>
        <taxon>Leptospiraceae</taxon>
        <taxon>Leptonema</taxon>
    </lineage>
</organism>
<dbReference type="EMBL" id="JH597773">
    <property type="protein sequence ID" value="EHQ08189.1"/>
    <property type="molecule type" value="Genomic_DNA"/>
</dbReference>
<dbReference type="STRING" id="183.GCA_002009735_01297"/>
<dbReference type="AlphaFoldDB" id="H2CJM8"/>
<proteinExistence type="predicted"/>
<sequence length="185" mass="20698">MNLWHSLTIFTVFILSCSHPPQAAFDHYLNHLKSGKAEPYKELTLNGKPLPFLVGPPIKARDDLFRMIVSKARIETLSFSKGEDRVIYKVKIHTLDTEKLLAQTLMHVAVMQRVAVAPVPPEQLEAIPFIEMYRLALLPDAPKKTLLSEIHVVKKDAKWVVEPPPAFIGALFGFEGPDAPPAVTQ</sequence>
<evidence type="ECO:0000313" key="2">
    <source>
        <dbReference type="Proteomes" id="UP000005737"/>
    </source>
</evidence>
<name>H2CJM8_9LEPT</name>
<dbReference type="HOGENOM" id="CLU_1459628_0_0_12"/>
<evidence type="ECO:0000313" key="1">
    <source>
        <dbReference type="EMBL" id="EHQ08189.1"/>
    </source>
</evidence>
<gene>
    <name evidence="1" type="ORF">Lepil_3531</name>
</gene>
<protein>
    <submittedName>
        <fullName evidence="1">Uncharacterized protein</fullName>
    </submittedName>
</protein>
<keyword evidence="2" id="KW-1185">Reference proteome</keyword>
<reference evidence="1 2" key="1">
    <citation type="submission" date="2011-10" db="EMBL/GenBank/DDBJ databases">
        <title>The Improved High-Quality Draft genome of Leptonema illini DSM 21528.</title>
        <authorList>
            <consortium name="US DOE Joint Genome Institute (JGI-PGF)"/>
            <person name="Lucas S."/>
            <person name="Copeland A."/>
            <person name="Lapidus A."/>
            <person name="Glavina del Rio T."/>
            <person name="Dalin E."/>
            <person name="Tice H."/>
            <person name="Bruce D."/>
            <person name="Goodwin L."/>
            <person name="Pitluck S."/>
            <person name="Peters L."/>
            <person name="Mikhailova N."/>
            <person name="Held B."/>
            <person name="Kyrpides N."/>
            <person name="Mavromatis K."/>
            <person name="Ivanova N."/>
            <person name="Markowitz V."/>
            <person name="Cheng J.-F."/>
            <person name="Hugenholtz P."/>
            <person name="Woyke T."/>
            <person name="Wu D."/>
            <person name="Gronow S."/>
            <person name="Wellnitz S."/>
            <person name="Brambilla E.-M."/>
            <person name="Klenk H.-P."/>
            <person name="Eisen J.A."/>
        </authorList>
    </citation>
    <scope>NUCLEOTIDE SEQUENCE [LARGE SCALE GENOMIC DNA]</scope>
    <source>
        <strain evidence="1 2">DSM 21528</strain>
    </source>
</reference>